<gene>
    <name evidence="10" type="ORF">FC51_GL001625</name>
</gene>
<proteinExistence type="inferred from homology"/>
<dbReference type="Proteomes" id="UP000051957">
    <property type="component" value="Unassembled WGS sequence"/>
</dbReference>
<evidence type="ECO:0000256" key="3">
    <source>
        <dbReference type="ARBA" id="ARBA00022475"/>
    </source>
</evidence>
<organism evidence="10 11">
    <name type="scientific">Lentilactobacillus parabuchneri DSM 5707 = NBRC 107865</name>
    <dbReference type="NCBI Taxonomy" id="1423784"/>
    <lineage>
        <taxon>Bacteria</taxon>
        <taxon>Bacillati</taxon>
        <taxon>Bacillota</taxon>
        <taxon>Bacilli</taxon>
        <taxon>Lactobacillales</taxon>
        <taxon>Lactobacillaceae</taxon>
        <taxon>Lentilactobacillus</taxon>
    </lineage>
</organism>
<dbReference type="GO" id="GO:0022857">
    <property type="term" value="F:transmembrane transporter activity"/>
    <property type="evidence" value="ECO:0007669"/>
    <property type="project" value="InterPro"/>
</dbReference>
<dbReference type="SUPFAM" id="SSF161098">
    <property type="entry name" value="MetI-like"/>
    <property type="match status" value="1"/>
</dbReference>
<keyword evidence="5" id="KW-0029">Amino-acid transport</keyword>
<keyword evidence="3" id="KW-1003">Cell membrane</keyword>
<feature type="transmembrane region" description="Helical" evidence="8">
    <location>
        <begin position="195"/>
        <end position="215"/>
    </location>
</feature>
<evidence type="ECO:0000256" key="4">
    <source>
        <dbReference type="ARBA" id="ARBA00022692"/>
    </source>
</evidence>
<comment type="caution">
    <text evidence="10">The sequence shown here is derived from an EMBL/GenBank/DDBJ whole genome shotgun (WGS) entry which is preliminary data.</text>
</comment>
<name>A0A0R1Z7W9_9LACO</name>
<dbReference type="InterPro" id="IPR010065">
    <property type="entry name" value="AA_ABC_transptr_permease_3TM"/>
</dbReference>
<feature type="transmembrane region" description="Helical" evidence="8">
    <location>
        <begin position="71"/>
        <end position="90"/>
    </location>
</feature>
<dbReference type="CDD" id="cd06261">
    <property type="entry name" value="TM_PBP2"/>
    <property type="match status" value="1"/>
</dbReference>
<feature type="domain" description="ABC transmembrane type-1" evidence="9">
    <location>
        <begin position="33"/>
        <end position="216"/>
    </location>
</feature>
<keyword evidence="7 8" id="KW-0472">Membrane</keyword>
<evidence type="ECO:0000256" key="2">
    <source>
        <dbReference type="ARBA" id="ARBA00022448"/>
    </source>
</evidence>
<dbReference type="AlphaFoldDB" id="A0A0R1Z7W9"/>
<dbReference type="Gene3D" id="1.10.3720.10">
    <property type="entry name" value="MetI-like"/>
    <property type="match status" value="1"/>
</dbReference>
<evidence type="ECO:0000256" key="5">
    <source>
        <dbReference type="ARBA" id="ARBA00022970"/>
    </source>
</evidence>
<evidence type="ECO:0000256" key="6">
    <source>
        <dbReference type="ARBA" id="ARBA00022989"/>
    </source>
</evidence>
<evidence type="ECO:0000259" key="9">
    <source>
        <dbReference type="PROSITE" id="PS50928"/>
    </source>
</evidence>
<accession>A0A0R1Z7W9</accession>
<evidence type="ECO:0000256" key="7">
    <source>
        <dbReference type="ARBA" id="ARBA00023136"/>
    </source>
</evidence>
<protein>
    <submittedName>
        <fullName evidence="10">Polar amino acid ABC transporter inner membrane subunit</fullName>
    </submittedName>
</protein>
<evidence type="ECO:0000256" key="1">
    <source>
        <dbReference type="ARBA" id="ARBA00004651"/>
    </source>
</evidence>
<sequence>MALLLDIIKYLSIPNFFNAPLAVRSIPRILAGFPMSIALTAISFILALILGLFLTLAQLSKRKWLHYPARAFISFMRGVPMLVLLFIIYFGFRADALPAAVIAFTINCSAFVSEVYRSSFSAVDYGQWEAAYSLGLPYRKVISKIIFPQAFRIAIPALGNILLDLFKGTSLAAMITVSEMFMDAQIVAGANQDYMTIYITIAVIYWFFCWLMTIGQTQLEHSLAK</sequence>
<comment type="subcellular location">
    <subcellularLocation>
        <location evidence="1 8">Cell membrane</location>
        <topology evidence="1 8">Multi-pass membrane protein</topology>
    </subcellularLocation>
</comment>
<dbReference type="InterPro" id="IPR043429">
    <property type="entry name" value="ArtM/GltK/GlnP/TcyL/YhdX-like"/>
</dbReference>
<dbReference type="Pfam" id="PF00528">
    <property type="entry name" value="BPD_transp_1"/>
    <property type="match status" value="1"/>
</dbReference>
<dbReference type="NCBIfam" id="TIGR01726">
    <property type="entry name" value="HEQRo_perm_3TM"/>
    <property type="match status" value="1"/>
</dbReference>
<dbReference type="InterPro" id="IPR000515">
    <property type="entry name" value="MetI-like"/>
</dbReference>
<dbReference type="InterPro" id="IPR035906">
    <property type="entry name" value="MetI-like_sf"/>
</dbReference>
<comment type="similarity">
    <text evidence="8">Belongs to the binding-protein-dependent transport system permease family.</text>
</comment>
<evidence type="ECO:0000256" key="8">
    <source>
        <dbReference type="RuleBase" id="RU363032"/>
    </source>
</evidence>
<dbReference type="EMBL" id="AZGK01000003">
    <property type="protein sequence ID" value="KRM47187.1"/>
    <property type="molecule type" value="Genomic_DNA"/>
</dbReference>
<reference evidence="10 11" key="1">
    <citation type="journal article" date="2015" name="Genome Announc.">
        <title>Expanding the biotechnology potential of lactobacilli through comparative genomics of 213 strains and associated genera.</title>
        <authorList>
            <person name="Sun Z."/>
            <person name="Harris H.M."/>
            <person name="McCann A."/>
            <person name="Guo C."/>
            <person name="Argimon S."/>
            <person name="Zhang W."/>
            <person name="Yang X."/>
            <person name="Jeffery I.B."/>
            <person name="Cooney J.C."/>
            <person name="Kagawa T.F."/>
            <person name="Liu W."/>
            <person name="Song Y."/>
            <person name="Salvetti E."/>
            <person name="Wrobel A."/>
            <person name="Rasinkangas P."/>
            <person name="Parkhill J."/>
            <person name="Rea M.C."/>
            <person name="O'Sullivan O."/>
            <person name="Ritari J."/>
            <person name="Douillard F.P."/>
            <person name="Paul Ross R."/>
            <person name="Yang R."/>
            <person name="Briner A.E."/>
            <person name="Felis G.E."/>
            <person name="de Vos W.M."/>
            <person name="Barrangou R."/>
            <person name="Klaenhammer T.R."/>
            <person name="Caufield P.W."/>
            <person name="Cui Y."/>
            <person name="Zhang H."/>
            <person name="O'Toole P.W."/>
        </authorList>
    </citation>
    <scope>NUCLEOTIDE SEQUENCE [LARGE SCALE GENOMIC DNA]</scope>
    <source>
        <strain evidence="10 11">DSM 5707</strain>
    </source>
</reference>
<evidence type="ECO:0000313" key="11">
    <source>
        <dbReference type="Proteomes" id="UP000051957"/>
    </source>
</evidence>
<dbReference type="PANTHER" id="PTHR30614:SF0">
    <property type="entry name" value="L-CYSTINE TRANSPORT SYSTEM PERMEASE PROTEIN TCYL"/>
    <property type="match status" value="1"/>
</dbReference>
<feature type="transmembrane region" description="Helical" evidence="8">
    <location>
        <begin position="96"/>
        <end position="116"/>
    </location>
</feature>
<dbReference type="GO" id="GO:0006865">
    <property type="term" value="P:amino acid transport"/>
    <property type="evidence" value="ECO:0007669"/>
    <property type="project" value="UniProtKB-KW"/>
</dbReference>
<keyword evidence="4 8" id="KW-0812">Transmembrane</keyword>
<evidence type="ECO:0000313" key="10">
    <source>
        <dbReference type="EMBL" id="KRM47187.1"/>
    </source>
</evidence>
<feature type="transmembrane region" description="Helical" evidence="8">
    <location>
        <begin position="37"/>
        <end position="59"/>
    </location>
</feature>
<dbReference type="PROSITE" id="PS50928">
    <property type="entry name" value="ABC_TM1"/>
    <property type="match status" value="1"/>
</dbReference>
<dbReference type="PATRIC" id="fig|1423784.4.peg.1656"/>
<dbReference type="GO" id="GO:0043190">
    <property type="term" value="C:ATP-binding cassette (ABC) transporter complex"/>
    <property type="evidence" value="ECO:0007669"/>
    <property type="project" value="InterPro"/>
</dbReference>
<dbReference type="PANTHER" id="PTHR30614">
    <property type="entry name" value="MEMBRANE COMPONENT OF AMINO ACID ABC TRANSPORTER"/>
    <property type="match status" value="1"/>
</dbReference>
<keyword evidence="6 8" id="KW-1133">Transmembrane helix</keyword>
<keyword evidence="2 8" id="KW-0813">Transport</keyword>